<sequence length="92" mass="10799">MKKIFKAKIIKLIGFCLILILNSILFIEISFLKRTVDNSIGDFYEFRDVFKNYIIPTINIIEIISMIIFVIVIILYLKFVLHDSKLNKEASK</sequence>
<name>A0ABS7KXI4_CLOSR</name>
<feature type="transmembrane region" description="Helical" evidence="1">
    <location>
        <begin position="53"/>
        <end position="77"/>
    </location>
</feature>
<keyword evidence="1" id="KW-1133">Transmembrane helix</keyword>
<protein>
    <submittedName>
        <fullName evidence="2">Uncharacterized protein</fullName>
    </submittedName>
</protein>
<dbReference type="RefSeq" id="WP_221860462.1">
    <property type="nucleotide sequence ID" value="NZ_JAIKTU010000005.1"/>
</dbReference>
<evidence type="ECO:0000313" key="2">
    <source>
        <dbReference type="EMBL" id="MBY0755298.1"/>
    </source>
</evidence>
<evidence type="ECO:0000256" key="1">
    <source>
        <dbReference type="SAM" id="Phobius"/>
    </source>
</evidence>
<comment type="caution">
    <text evidence="2">The sequence shown here is derived from an EMBL/GenBank/DDBJ whole genome shotgun (WGS) entry which is preliminary data.</text>
</comment>
<organism evidence="2 3">
    <name type="scientific">Clostridium sardiniense</name>
    <name type="common">Clostridium absonum</name>
    <dbReference type="NCBI Taxonomy" id="29369"/>
    <lineage>
        <taxon>Bacteria</taxon>
        <taxon>Bacillati</taxon>
        <taxon>Bacillota</taxon>
        <taxon>Clostridia</taxon>
        <taxon>Eubacteriales</taxon>
        <taxon>Clostridiaceae</taxon>
        <taxon>Clostridium</taxon>
    </lineage>
</organism>
<keyword evidence="1" id="KW-0472">Membrane</keyword>
<dbReference type="Proteomes" id="UP001299068">
    <property type="component" value="Unassembled WGS sequence"/>
</dbReference>
<feature type="transmembrane region" description="Helical" evidence="1">
    <location>
        <begin position="12"/>
        <end position="33"/>
    </location>
</feature>
<accession>A0ABS7KXI4</accession>
<keyword evidence="1" id="KW-0812">Transmembrane</keyword>
<reference evidence="2 3" key="1">
    <citation type="journal article" date="2021" name="Cell Host Microbe">
        <title>in vivo commensal control of Clostridioides difficile virulence.</title>
        <authorList>
            <person name="Girinathan B.P."/>
            <person name="Dibenedetto N."/>
            <person name="Worley J.N."/>
            <person name="Peltier J."/>
            <person name="Arrieta-Ortiz M.L."/>
            <person name="Rupa Christinal Immanuel S."/>
            <person name="Lavin R."/>
            <person name="Delaney M.L."/>
            <person name="Cummins C."/>
            <person name="Hoffmann M."/>
            <person name="Luo Y."/>
            <person name="Gonzalez-Escalona N."/>
            <person name="Allard M."/>
            <person name="Onderdonk A.B."/>
            <person name="Gerber G.K."/>
            <person name="Sonenshein A.L."/>
            <person name="Baliga N."/>
            <person name="Dupuy B."/>
            <person name="Bry L."/>
        </authorList>
    </citation>
    <scope>NUCLEOTIDE SEQUENCE [LARGE SCALE GENOMIC DNA]</scope>
    <source>
        <strain evidence="2 3">DSM 599</strain>
    </source>
</reference>
<proteinExistence type="predicted"/>
<evidence type="ECO:0000313" key="3">
    <source>
        <dbReference type="Proteomes" id="UP001299068"/>
    </source>
</evidence>
<gene>
    <name evidence="2" type="ORF">K5V21_07495</name>
</gene>
<keyword evidence="3" id="KW-1185">Reference proteome</keyword>
<dbReference type="EMBL" id="JAIKTU010000005">
    <property type="protein sequence ID" value="MBY0755298.1"/>
    <property type="molecule type" value="Genomic_DNA"/>
</dbReference>